<name>A0A4Y7SNH2_COPMI</name>
<evidence type="ECO:0000313" key="2">
    <source>
        <dbReference type="EMBL" id="TEB23164.1"/>
    </source>
</evidence>
<accession>A0A4Y7SNH2</accession>
<sequence length="240" mass="27420">MSSRASTWTARSSSSSKTASSNGNAEEEYLLRLIEKTWKHVSFGLLINDPGFSNNPTHLNAYQRYARLDKEDQRSVIKRAQRLLFDHYWPDLCSRRRAISFTLAHDDFLSAANHFLAHNAISDIEGTLLETALENSFTTAGQYLLDPNNCHEDACIYFKLYLQDPSDPGRLCEDIIARLRQNKLNELHTPPDFSVPTADDLYHEILVELASLAEEKLNEGVRSLREASAEDKYRRALLWT</sequence>
<dbReference type="EMBL" id="QPFP01000081">
    <property type="protein sequence ID" value="TEB23164.1"/>
    <property type="molecule type" value="Genomic_DNA"/>
</dbReference>
<dbReference type="AlphaFoldDB" id="A0A4Y7SNH2"/>
<dbReference type="Proteomes" id="UP000298030">
    <property type="component" value="Unassembled WGS sequence"/>
</dbReference>
<keyword evidence="3" id="KW-1185">Reference proteome</keyword>
<protein>
    <submittedName>
        <fullName evidence="2">Uncharacterized protein</fullName>
    </submittedName>
</protein>
<evidence type="ECO:0000256" key="1">
    <source>
        <dbReference type="SAM" id="MobiDB-lite"/>
    </source>
</evidence>
<gene>
    <name evidence="2" type="ORF">FA13DRAFT_1818585</name>
</gene>
<feature type="region of interest" description="Disordered" evidence="1">
    <location>
        <begin position="1"/>
        <end position="21"/>
    </location>
</feature>
<proteinExistence type="predicted"/>
<comment type="caution">
    <text evidence="2">The sequence shown here is derived from an EMBL/GenBank/DDBJ whole genome shotgun (WGS) entry which is preliminary data.</text>
</comment>
<evidence type="ECO:0000313" key="3">
    <source>
        <dbReference type="Proteomes" id="UP000298030"/>
    </source>
</evidence>
<reference evidence="2 3" key="1">
    <citation type="journal article" date="2019" name="Nat. Ecol. Evol.">
        <title>Megaphylogeny resolves global patterns of mushroom evolution.</title>
        <authorList>
            <person name="Varga T."/>
            <person name="Krizsan K."/>
            <person name="Foldi C."/>
            <person name="Dima B."/>
            <person name="Sanchez-Garcia M."/>
            <person name="Sanchez-Ramirez S."/>
            <person name="Szollosi G.J."/>
            <person name="Szarkandi J.G."/>
            <person name="Papp V."/>
            <person name="Albert L."/>
            <person name="Andreopoulos W."/>
            <person name="Angelini C."/>
            <person name="Antonin V."/>
            <person name="Barry K.W."/>
            <person name="Bougher N.L."/>
            <person name="Buchanan P."/>
            <person name="Buyck B."/>
            <person name="Bense V."/>
            <person name="Catcheside P."/>
            <person name="Chovatia M."/>
            <person name="Cooper J."/>
            <person name="Damon W."/>
            <person name="Desjardin D."/>
            <person name="Finy P."/>
            <person name="Geml J."/>
            <person name="Haridas S."/>
            <person name="Hughes K."/>
            <person name="Justo A."/>
            <person name="Karasinski D."/>
            <person name="Kautmanova I."/>
            <person name="Kiss B."/>
            <person name="Kocsube S."/>
            <person name="Kotiranta H."/>
            <person name="LaButti K.M."/>
            <person name="Lechner B.E."/>
            <person name="Liimatainen K."/>
            <person name="Lipzen A."/>
            <person name="Lukacs Z."/>
            <person name="Mihaltcheva S."/>
            <person name="Morgado L.N."/>
            <person name="Niskanen T."/>
            <person name="Noordeloos M.E."/>
            <person name="Ohm R.A."/>
            <person name="Ortiz-Santana B."/>
            <person name="Ovrebo C."/>
            <person name="Racz N."/>
            <person name="Riley R."/>
            <person name="Savchenko A."/>
            <person name="Shiryaev A."/>
            <person name="Soop K."/>
            <person name="Spirin V."/>
            <person name="Szebenyi C."/>
            <person name="Tomsovsky M."/>
            <person name="Tulloss R.E."/>
            <person name="Uehling J."/>
            <person name="Grigoriev I.V."/>
            <person name="Vagvolgyi C."/>
            <person name="Papp T."/>
            <person name="Martin F.M."/>
            <person name="Miettinen O."/>
            <person name="Hibbett D.S."/>
            <person name="Nagy L.G."/>
        </authorList>
    </citation>
    <scope>NUCLEOTIDE SEQUENCE [LARGE SCALE GENOMIC DNA]</scope>
    <source>
        <strain evidence="2 3">FP101781</strain>
    </source>
</reference>
<organism evidence="2 3">
    <name type="scientific">Coprinellus micaceus</name>
    <name type="common">Glistening ink-cap mushroom</name>
    <name type="synonym">Coprinus micaceus</name>
    <dbReference type="NCBI Taxonomy" id="71717"/>
    <lineage>
        <taxon>Eukaryota</taxon>
        <taxon>Fungi</taxon>
        <taxon>Dikarya</taxon>
        <taxon>Basidiomycota</taxon>
        <taxon>Agaricomycotina</taxon>
        <taxon>Agaricomycetes</taxon>
        <taxon>Agaricomycetidae</taxon>
        <taxon>Agaricales</taxon>
        <taxon>Agaricineae</taxon>
        <taxon>Psathyrellaceae</taxon>
        <taxon>Coprinellus</taxon>
    </lineage>
</organism>